<feature type="transmembrane region" description="Helical" evidence="5">
    <location>
        <begin position="126"/>
        <end position="147"/>
    </location>
</feature>
<dbReference type="PANTHER" id="PTHR13531">
    <property type="entry name" value="GEO07735P1-RELATED-RELATED"/>
    <property type="match status" value="1"/>
</dbReference>
<evidence type="ECO:0000256" key="1">
    <source>
        <dbReference type="ARBA" id="ARBA00004141"/>
    </source>
</evidence>
<keyword evidence="2 5" id="KW-0812">Transmembrane</keyword>
<dbReference type="GO" id="GO:0035869">
    <property type="term" value="C:ciliary transition zone"/>
    <property type="evidence" value="ECO:0007669"/>
    <property type="project" value="TreeGrafter"/>
</dbReference>
<evidence type="ECO:0000256" key="3">
    <source>
        <dbReference type="ARBA" id="ARBA00022989"/>
    </source>
</evidence>
<accession>A0A811U492</accession>
<keyword evidence="3 5" id="KW-1133">Transmembrane helix</keyword>
<proteinExistence type="predicted"/>
<dbReference type="GO" id="GO:1905515">
    <property type="term" value="P:non-motile cilium assembly"/>
    <property type="evidence" value="ECO:0007669"/>
    <property type="project" value="TreeGrafter"/>
</dbReference>
<dbReference type="EMBL" id="CAJHJT010000001">
    <property type="protein sequence ID" value="CAD6992075.1"/>
    <property type="molecule type" value="Genomic_DNA"/>
</dbReference>
<organism evidence="6 7">
    <name type="scientific">Ceratitis capitata</name>
    <name type="common">Mediterranean fruit fly</name>
    <name type="synonym">Tephritis capitata</name>
    <dbReference type="NCBI Taxonomy" id="7213"/>
    <lineage>
        <taxon>Eukaryota</taxon>
        <taxon>Metazoa</taxon>
        <taxon>Ecdysozoa</taxon>
        <taxon>Arthropoda</taxon>
        <taxon>Hexapoda</taxon>
        <taxon>Insecta</taxon>
        <taxon>Pterygota</taxon>
        <taxon>Neoptera</taxon>
        <taxon>Endopterygota</taxon>
        <taxon>Diptera</taxon>
        <taxon>Brachycera</taxon>
        <taxon>Muscomorpha</taxon>
        <taxon>Tephritoidea</taxon>
        <taxon>Tephritidae</taxon>
        <taxon>Ceratitis</taxon>
        <taxon>Ceratitis</taxon>
    </lineage>
</organism>
<dbReference type="OrthoDB" id="262535at2759"/>
<evidence type="ECO:0000256" key="2">
    <source>
        <dbReference type="ARBA" id="ARBA00022692"/>
    </source>
</evidence>
<feature type="transmembrane region" description="Helical" evidence="5">
    <location>
        <begin position="23"/>
        <end position="45"/>
    </location>
</feature>
<dbReference type="InterPro" id="IPR019184">
    <property type="entry name" value="Uncharacterised_TM-17"/>
</dbReference>
<evidence type="ECO:0000256" key="5">
    <source>
        <dbReference type="SAM" id="Phobius"/>
    </source>
</evidence>
<dbReference type="Proteomes" id="UP000606786">
    <property type="component" value="Unassembled WGS sequence"/>
</dbReference>
<keyword evidence="7" id="KW-1185">Reference proteome</keyword>
<evidence type="ECO:0000313" key="7">
    <source>
        <dbReference type="Proteomes" id="UP000606786"/>
    </source>
</evidence>
<gene>
    <name evidence="6" type="ORF">CCAP1982_LOCUS955</name>
</gene>
<sequence length="188" mass="21486">MPPPKKPPIHVPKKANPSLGYEVLIYLNSFYFGMFACCELSMGLLKAINLSYPNNVLARDSGVVIGLCILETIRIILGRRGSLAEKNAECNFSFFLETIAKGFRDTPKDFGIEKIYTAQSQFDHRWQVILSVFLTVPCFFGVAYILLLQEYKLRLEYVLCTLEIGLYLTEVWYAILFVFSLCRPVTFE</sequence>
<reference evidence="6" key="1">
    <citation type="submission" date="2020-11" db="EMBL/GenBank/DDBJ databases">
        <authorList>
            <person name="Whitehead M."/>
        </authorList>
    </citation>
    <scope>NUCLEOTIDE SEQUENCE</scope>
    <source>
        <strain evidence="6">EGII</strain>
    </source>
</reference>
<name>A0A811U492_CERCA</name>
<dbReference type="Pfam" id="PF09799">
    <property type="entry name" value="Transmemb_17"/>
    <property type="match status" value="2"/>
</dbReference>
<comment type="caution">
    <text evidence="6">The sequence shown here is derived from an EMBL/GenBank/DDBJ whole genome shotgun (WGS) entry which is preliminary data.</text>
</comment>
<evidence type="ECO:0000256" key="4">
    <source>
        <dbReference type="ARBA" id="ARBA00023136"/>
    </source>
</evidence>
<evidence type="ECO:0000313" key="6">
    <source>
        <dbReference type="EMBL" id="CAD6992075.1"/>
    </source>
</evidence>
<dbReference type="AlphaFoldDB" id="A0A811U492"/>
<comment type="subcellular location">
    <subcellularLocation>
        <location evidence="1">Membrane</location>
        <topology evidence="1">Multi-pass membrane protein</topology>
    </subcellularLocation>
</comment>
<feature type="transmembrane region" description="Helical" evidence="5">
    <location>
        <begin position="159"/>
        <end position="181"/>
    </location>
</feature>
<keyword evidence="4 5" id="KW-0472">Membrane</keyword>
<dbReference type="GO" id="GO:0016020">
    <property type="term" value="C:membrane"/>
    <property type="evidence" value="ECO:0007669"/>
    <property type="project" value="UniProtKB-SubCell"/>
</dbReference>
<dbReference type="PANTHER" id="PTHR13531:SF0">
    <property type="entry name" value="GEO07735P1-RELATED"/>
    <property type="match status" value="1"/>
</dbReference>
<protein>
    <submittedName>
        <fullName evidence="6">(Mediterranean fruit fly) hypothetical protein</fullName>
    </submittedName>
</protein>